<dbReference type="EMBL" id="JAASQL010000004">
    <property type="protein sequence ID" value="NIJ46075.1"/>
    <property type="molecule type" value="Genomic_DNA"/>
</dbReference>
<accession>A0ABX0UDY7</accession>
<feature type="transmembrane region" description="Helical" evidence="1">
    <location>
        <begin position="130"/>
        <end position="156"/>
    </location>
</feature>
<gene>
    <name evidence="2" type="ORF">FHR24_002553</name>
</gene>
<proteinExistence type="predicted"/>
<keyword evidence="1" id="KW-1133">Transmembrane helix</keyword>
<dbReference type="RefSeq" id="WP_167189423.1">
    <property type="nucleotide sequence ID" value="NZ_JAASQL010000004.1"/>
</dbReference>
<keyword evidence="1" id="KW-0812">Transmembrane</keyword>
<dbReference type="Pfam" id="PF14093">
    <property type="entry name" value="DUF4271"/>
    <property type="match status" value="1"/>
</dbReference>
<feature type="transmembrane region" description="Helical" evidence="1">
    <location>
        <begin position="12"/>
        <end position="32"/>
    </location>
</feature>
<evidence type="ECO:0000313" key="2">
    <source>
        <dbReference type="EMBL" id="NIJ46075.1"/>
    </source>
</evidence>
<feature type="transmembrane region" description="Helical" evidence="1">
    <location>
        <begin position="162"/>
        <end position="181"/>
    </location>
</feature>
<protein>
    <recommendedName>
        <fullName evidence="4">DUF4271 domain-containing protein</fullName>
    </recommendedName>
</protein>
<evidence type="ECO:0000313" key="3">
    <source>
        <dbReference type="Proteomes" id="UP000745859"/>
    </source>
</evidence>
<dbReference type="InterPro" id="IPR025367">
    <property type="entry name" value="DUF4271"/>
</dbReference>
<feature type="transmembrane region" description="Helical" evidence="1">
    <location>
        <begin position="61"/>
        <end position="82"/>
    </location>
</feature>
<keyword evidence="1" id="KW-0472">Membrane</keyword>
<feature type="transmembrane region" description="Helical" evidence="1">
    <location>
        <begin position="193"/>
        <end position="212"/>
    </location>
</feature>
<organism evidence="2 3">
    <name type="scientific">Wenyingzhuangia heitensis</name>
    <dbReference type="NCBI Taxonomy" id="1487859"/>
    <lineage>
        <taxon>Bacteria</taxon>
        <taxon>Pseudomonadati</taxon>
        <taxon>Bacteroidota</taxon>
        <taxon>Flavobacteriia</taxon>
        <taxon>Flavobacteriales</taxon>
        <taxon>Flavobacteriaceae</taxon>
        <taxon>Wenyingzhuangia</taxon>
    </lineage>
</organism>
<evidence type="ECO:0008006" key="4">
    <source>
        <dbReference type="Google" id="ProtNLM"/>
    </source>
</evidence>
<keyword evidence="3" id="KW-1185">Reference proteome</keyword>
<feature type="transmembrane region" description="Helical" evidence="1">
    <location>
        <begin position="88"/>
        <end position="109"/>
    </location>
</feature>
<sequence>MAEIIDFTYYTQVGIVLLIPLFFVFLMCMVDLKRTQLLFKSFFSNQYFYTYSVDNIATVSVYHFFGLGFVSTVISLFLMPLLYDNQFIFINFSLLFFKVLFFVVLYCLLKYILYEFFYFLSNKKRHSKQMFILETSYLAVVMLVLYVLLFYVFLHLNQQNNWSIILLISALVLYLIRLLALFSNNKNVLSGKLFYIILYLCTLEIFPFIYLFKGYIE</sequence>
<reference evidence="2 3" key="1">
    <citation type="submission" date="2020-03" db="EMBL/GenBank/DDBJ databases">
        <title>Genomic Encyclopedia of Type Strains, Phase IV (KMG-IV): sequencing the most valuable type-strain genomes for metagenomic binning, comparative biology and taxonomic classification.</title>
        <authorList>
            <person name="Goeker M."/>
        </authorList>
    </citation>
    <scope>NUCLEOTIDE SEQUENCE [LARGE SCALE GENOMIC DNA]</scope>
    <source>
        <strain evidence="2 3">DSM 101599</strain>
    </source>
</reference>
<name>A0ABX0UDY7_9FLAO</name>
<comment type="caution">
    <text evidence="2">The sequence shown here is derived from an EMBL/GenBank/DDBJ whole genome shotgun (WGS) entry which is preliminary data.</text>
</comment>
<evidence type="ECO:0000256" key="1">
    <source>
        <dbReference type="SAM" id="Phobius"/>
    </source>
</evidence>
<dbReference type="Proteomes" id="UP000745859">
    <property type="component" value="Unassembled WGS sequence"/>
</dbReference>